<organism evidence="2 3">
    <name type="scientific">Fusarium vanettenii (strain ATCC MYA-4622 / CBS 123669 / FGSC 9596 / NRRL 45880 / 77-13-4)</name>
    <name type="common">Fusarium solani subsp. pisi</name>
    <dbReference type="NCBI Taxonomy" id="660122"/>
    <lineage>
        <taxon>Eukaryota</taxon>
        <taxon>Fungi</taxon>
        <taxon>Dikarya</taxon>
        <taxon>Ascomycota</taxon>
        <taxon>Pezizomycotina</taxon>
        <taxon>Sordariomycetes</taxon>
        <taxon>Hypocreomycetidae</taxon>
        <taxon>Hypocreales</taxon>
        <taxon>Nectriaceae</taxon>
        <taxon>Fusarium</taxon>
        <taxon>Fusarium solani species complex</taxon>
        <taxon>Fusarium vanettenii</taxon>
    </lineage>
</organism>
<evidence type="ECO:0000313" key="2">
    <source>
        <dbReference type="EMBL" id="EEU36885.1"/>
    </source>
</evidence>
<name>C7ZGB3_FUSV7</name>
<dbReference type="OrthoDB" id="5093211at2759"/>
<reference evidence="2 3" key="1">
    <citation type="journal article" date="2009" name="PLoS Genet.">
        <title>The genome of Nectria haematococca: contribution of supernumerary chromosomes to gene expansion.</title>
        <authorList>
            <person name="Coleman J.J."/>
            <person name="Rounsley S.D."/>
            <person name="Rodriguez-Carres M."/>
            <person name="Kuo A."/>
            <person name="Wasmann C.C."/>
            <person name="Grimwood J."/>
            <person name="Schmutz J."/>
            <person name="Taga M."/>
            <person name="White G.J."/>
            <person name="Zhou S."/>
            <person name="Schwartz D.C."/>
            <person name="Freitag M."/>
            <person name="Ma L.J."/>
            <person name="Danchin E.G."/>
            <person name="Henrissat B."/>
            <person name="Coutinho P.M."/>
            <person name="Nelson D.R."/>
            <person name="Straney D."/>
            <person name="Napoli C.A."/>
            <person name="Barker B.M."/>
            <person name="Gribskov M."/>
            <person name="Rep M."/>
            <person name="Kroken S."/>
            <person name="Molnar I."/>
            <person name="Rensing C."/>
            <person name="Kennell J.C."/>
            <person name="Zamora J."/>
            <person name="Farman M.L."/>
            <person name="Selker E.U."/>
            <person name="Salamov A."/>
            <person name="Shapiro H."/>
            <person name="Pangilinan J."/>
            <person name="Lindquist E."/>
            <person name="Lamers C."/>
            <person name="Grigoriev I.V."/>
            <person name="Geiser D.M."/>
            <person name="Covert S.F."/>
            <person name="Temporini E."/>
            <person name="Vanetten H.D."/>
        </authorList>
    </citation>
    <scope>NUCLEOTIDE SEQUENCE [LARGE SCALE GENOMIC DNA]</scope>
    <source>
        <strain evidence="2">77-13-4</strain>
        <strain evidence="3">ATCC MYA-4622 / CBS 123669 / FGSC 9596 / NRRL 45880 / 77-13-4</strain>
    </source>
</reference>
<dbReference type="GeneID" id="9669805"/>
<dbReference type="HOGENOM" id="CLU_2223120_0_0_1"/>
<dbReference type="EMBL" id="GG698925">
    <property type="protein sequence ID" value="EEU36885.1"/>
    <property type="molecule type" value="Genomic_DNA"/>
</dbReference>
<proteinExistence type="predicted"/>
<protein>
    <submittedName>
        <fullName evidence="2">Uncharacterized protein</fullName>
    </submittedName>
</protein>
<dbReference type="AlphaFoldDB" id="C7ZGB3"/>
<dbReference type="GeneID" id="9669837"/>
<dbReference type="VEuPathDB" id="FungiDB:NECHADRAFT_88941"/>
<evidence type="ECO:0000313" key="3">
    <source>
        <dbReference type="Proteomes" id="UP000005206"/>
    </source>
</evidence>
<dbReference type="KEGG" id="nhe:NECHADRAFT_88941"/>
<sequence>MASATFTQNFVTVDADPTVGSINLGFTEGDNLQNNKGGDAPITGKSTLAIVKYEAGGQARAFNLTKPIVFPPLTAIKITGGAKKDNTLKAVDDHGNEAIWSLA</sequence>
<dbReference type="EMBL" id="GG698926">
    <property type="protein sequence ID" value="EEU36779.1"/>
    <property type="molecule type" value="Genomic_DNA"/>
</dbReference>
<evidence type="ECO:0000313" key="1">
    <source>
        <dbReference type="EMBL" id="EEU36779.1"/>
    </source>
</evidence>
<dbReference type="KEGG" id="nhe:NECHADRAFT_80985"/>
<keyword evidence="3" id="KW-1185">Reference proteome</keyword>
<dbReference type="VEuPathDB" id="FungiDB:NECHADRAFT_80985"/>
<accession>C7ZGB3</accession>
<dbReference type="RefSeq" id="XP_003042492.1">
    <property type="nucleotide sequence ID" value="XM_003042446.1"/>
</dbReference>
<gene>
    <name evidence="2" type="ORF">NECHADRAFT_80985</name>
    <name evidence="1" type="ORF">NECHADRAFT_88941</name>
</gene>
<dbReference type="RefSeq" id="XP_003042598.1">
    <property type="nucleotide sequence ID" value="XM_003042552.1"/>
</dbReference>
<dbReference type="Proteomes" id="UP000005206">
    <property type="component" value="Chromosome 6"/>
</dbReference>